<dbReference type="Pfam" id="PF01596">
    <property type="entry name" value="Methyltransf_3"/>
    <property type="match status" value="1"/>
</dbReference>
<dbReference type="GO" id="GO:0008171">
    <property type="term" value="F:O-methyltransferase activity"/>
    <property type="evidence" value="ECO:0007669"/>
    <property type="project" value="InterPro"/>
</dbReference>
<dbReference type="Gramene" id="Solyc05g025990.1.1">
    <property type="protein sequence ID" value="Solyc05g025990.1.1.1"/>
    <property type="gene ID" value="Solyc05g025990.1"/>
</dbReference>
<evidence type="ECO:0000313" key="4">
    <source>
        <dbReference type="EnsemblPlants" id="Solyc05g025990.1.1.1"/>
    </source>
</evidence>
<keyword evidence="3" id="KW-0949">S-adenosyl-L-methionine</keyword>
<keyword evidence="1" id="KW-0489">Methyltransferase</keyword>
<sequence length="50" mass="5514">MEIAPEHGKQVIFLLKLKNAKKIIQIGLFSRYSILLTGLTIPNGCKASES</sequence>
<evidence type="ECO:0000256" key="1">
    <source>
        <dbReference type="ARBA" id="ARBA00022603"/>
    </source>
</evidence>
<dbReference type="AlphaFoldDB" id="A0A3Q7GG23"/>
<reference evidence="4" key="2">
    <citation type="submission" date="2019-01" db="UniProtKB">
        <authorList>
            <consortium name="EnsemblPlants"/>
        </authorList>
    </citation>
    <scope>IDENTIFICATION</scope>
    <source>
        <strain evidence="4">cv. Heinz 1706</strain>
    </source>
</reference>
<proteinExistence type="predicted"/>
<dbReference type="EnsemblPlants" id="Solyc05g025990.1.1">
    <property type="protein sequence ID" value="Solyc05g025990.1.1.1"/>
    <property type="gene ID" value="Solyc05g025990.1"/>
</dbReference>
<reference evidence="4" key="1">
    <citation type="journal article" date="2012" name="Nature">
        <title>The tomato genome sequence provides insights into fleshy fruit evolution.</title>
        <authorList>
            <consortium name="Tomato Genome Consortium"/>
        </authorList>
    </citation>
    <scope>NUCLEOTIDE SEQUENCE [LARGE SCALE GENOMIC DNA]</scope>
    <source>
        <strain evidence="4">cv. Heinz 1706</strain>
    </source>
</reference>
<keyword evidence="5" id="KW-1185">Reference proteome</keyword>
<keyword evidence="2" id="KW-0808">Transferase</keyword>
<dbReference type="InParanoid" id="A0A3Q7GG23"/>
<dbReference type="Proteomes" id="UP000004994">
    <property type="component" value="Chromosome 5"/>
</dbReference>
<dbReference type="GO" id="GO:0032259">
    <property type="term" value="P:methylation"/>
    <property type="evidence" value="ECO:0007669"/>
    <property type="project" value="UniProtKB-KW"/>
</dbReference>
<evidence type="ECO:0000256" key="3">
    <source>
        <dbReference type="ARBA" id="ARBA00022691"/>
    </source>
</evidence>
<accession>A0A3Q7GG23</accession>
<organism evidence="4">
    <name type="scientific">Solanum lycopersicum</name>
    <name type="common">Tomato</name>
    <name type="synonym">Lycopersicon esculentum</name>
    <dbReference type="NCBI Taxonomy" id="4081"/>
    <lineage>
        <taxon>Eukaryota</taxon>
        <taxon>Viridiplantae</taxon>
        <taxon>Streptophyta</taxon>
        <taxon>Embryophyta</taxon>
        <taxon>Tracheophyta</taxon>
        <taxon>Spermatophyta</taxon>
        <taxon>Magnoliopsida</taxon>
        <taxon>eudicotyledons</taxon>
        <taxon>Gunneridae</taxon>
        <taxon>Pentapetalae</taxon>
        <taxon>asterids</taxon>
        <taxon>lamiids</taxon>
        <taxon>Solanales</taxon>
        <taxon>Solanaceae</taxon>
        <taxon>Solanoideae</taxon>
        <taxon>Solaneae</taxon>
        <taxon>Solanum</taxon>
        <taxon>Solanum subgen. Lycopersicon</taxon>
    </lineage>
</organism>
<dbReference type="InterPro" id="IPR002935">
    <property type="entry name" value="SAM_O-MeTrfase"/>
</dbReference>
<name>A0A3Q7GG23_SOLLC</name>
<protein>
    <submittedName>
        <fullName evidence="4">Uncharacterized protein</fullName>
    </submittedName>
</protein>
<evidence type="ECO:0000256" key="2">
    <source>
        <dbReference type="ARBA" id="ARBA00022679"/>
    </source>
</evidence>
<dbReference type="PaxDb" id="4081-Solyc05g025990.1.1"/>
<evidence type="ECO:0000313" key="5">
    <source>
        <dbReference type="Proteomes" id="UP000004994"/>
    </source>
</evidence>